<feature type="transmembrane region" description="Helical" evidence="1">
    <location>
        <begin position="49"/>
        <end position="65"/>
    </location>
</feature>
<keyword evidence="1" id="KW-0863">Zinc-finger</keyword>
<keyword evidence="1" id="KW-0479">Metal-binding</keyword>
<dbReference type="AlphaFoldDB" id="A0A4P6XE76"/>
<dbReference type="GO" id="GO:0098826">
    <property type="term" value="C:endoplasmic reticulum tubular network membrane"/>
    <property type="evidence" value="ECO:0007669"/>
    <property type="project" value="UniProtKB-UniRule"/>
</dbReference>
<dbReference type="GO" id="GO:1903373">
    <property type="term" value="P:positive regulation of endoplasmic reticulum tubular network organization"/>
    <property type="evidence" value="ECO:0007669"/>
    <property type="project" value="UniProtKB-UniRule"/>
</dbReference>
<keyword evidence="5" id="KW-1185">Reference proteome</keyword>
<evidence type="ECO:0000313" key="5">
    <source>
        <dbReference type="Proteomes" id="UP000292447"/>
    </source>
</evidence>
<dbReference type="PANTHER" id="PTHR22166">
    <property type="entry name" value="ENDOPLASMIC RETICULUM JUNCTION FORMATION PROTEIN LUNAPARK"/>
    <property type="match status" value="1"/>
</dbReference>
<evidence type="ECO:0000256" key="1">
    <source>
        <dbReference type="RuleBase" id="RU367073"/>
    </source>
</evidence>
<evidence type="ECO:0000256" key="2">
    <source>
        <dbReference type="SAM" id="MobiDB-lite"/>
    </source>
</evidence>
<evidence type="ECO:0000259" key="3">
    <source>
        <dbReference type="Pfam" id="PF10058"/>
    </source>
</evidence>
<feature type="region of interest" description="Disordered" evidence="2">
    <location>
        <begin position="163"/>
        <end position="240"/>
    </location>
</feature>
<dbReference type="InterPro" id="IPR040115">
    <property type="entry name" value="Lnp"/>
</dbReference>
<feature type="domain" description="Lunapark zinc ribbon" evidence="3">
    <location>
        <begin position="245"/>
        <end position="300"/>
    </location>
</feature>
<dbReference type="Proteomes" id="UP000292447">
    <property type="component" value="Chromosome I"/>
</dbReference>
<evidence type="ECO:0000313" key="4">
    <source>
        <dbReference type="EMBL" id="QBM85757.1"/>
    </source>
</evidence>
<dbReference type="EMBL" id="CP034456">
    <property type="protein sequence ID" value="QBM85757.1"/>
    <property type="molecule type" value="Genomic_DNA"/>
</dbReference>
<proteinExistence type="inferred from homology"/>
<feature type="compositionally biased region" description="Polar residues" evidence="2">
    <location>
        <begin position="181"/>
        <end position="199"/>
    </location>
</feature>
<sequence length="361" mass="40228">MGFLGLFRLKLFHPEEFEQQLTALTQAILQNREQIAALTSKQRAWRRSLCLYCIIIYISFVAFRYKASYTNLGVLAIGKSRLSVFVLGQLNRDLAAIVFSPFTIALVVYVVNALFGILIHNKDRHLKSLLKKHKAKLEELKQVTNFSRTNQILEKFDSKPVSETALQKPVKRDQKHADNSKPLNSQGKTPDAARNSQQKKLPPTVNLPKPFNSGPAQKGSTKKAVNPNSGPVQPVQPAPTRLTLQDRLLDFIIGSDHNENVENRYALICANCYTHNGLAPPGCQNPVSVTYICRHCGYINGELSALHRKLGQATPCDVSKPEINLKEGTDEIASNNYNERGTKGGREPTEAIHDAPKHENS</sequence>
<comment type="subcellular location">
    <subcellularLocation>
        <location evidence="1">Endoplasmic reticulum membrane</location>
        <topology evidence="1">Multi-pass membrane protein</topology>
    </subcellularLocation>
</comment>
<dbReference type="STRING" id="2163413.A0A4P6XE76"/>
<comment type="function">
    <text evidence="1">Plays a role in determining ER morphology.</text>
</comment>
<dbReference type="GO" id="GO:0008270">
    <property type="term" value="F:zinc ion binding"/>
    <property type="evidence" value="ECO:0007669"/>
    <property type="project" value="UniProtKB-KW"/>
</dbReference>
<protein>
    <recommendedName>
        <fullName evidence="1">Endoplasmic reticulum junction formation protein lunapark</fullName>
    </recommendedName>
</protein>
<gene>
    <name evidence="4" type="primary">MPUL0A03820</name>
    <name evidence="4" type="ORF">METSCH_A03820</name>
</gene>
<keyword evidence="1" id="KW-0256">Endoplasmic reticulum</keyword>
<keyword evidence="1" id="KW-1133">Transmembrane helix</keyword>
<keyword evidence="1" id="KW-0862">Zinc</keyword>
<comment type="domain">
    <text evidence="1">The C4-type zinc finger motif is necessary both for its ER three-way tubular junction localization and formation.</text>
</comment>
<accession>A0A4P6XE76</accession>
<feature type="region of interest" description="Disordered" evidence="2">
    <location>
        <begin position="327"/>
        <end position="361"/>
    </location>
</feature>
<keyword evidence="1" id="KW-0472">Membrane</keyword>
<comment type="similarity">
    <text evidence="1">Belongs to the lunapark family.</text>
</comment>
<feature type="compositionally biased region" description="Basic and acidic residues" evidence="2">
    <location>
        <begin position="340"/>
        <end position="361"/>
    </location>
</feature>
<dbReference type="Pfam" id="PF10058">
    <property type="entry name" value="Zn_ribbon_10"/>
    <property type="match status" value="1"/>
</dbReference>
<feature type="compositionally biased region" description="Basic and acidic residues" evidence="2">
    <location>
        <begin position="170"/>
        <end position="179"/>
    </location>
</feature>
<feature type="transmembrane region" description="Helical" evidence="1">
    <location>
        <begin position="94"/>
        <end position="119"/>
    </location>
</feature>
<organism evidence="4 5">
    <name type="scientific">Metschnikowia aff. pulcherrima</name>
    <dbReference type="NCBI Taxonomy" id="2163413"/>
    <lineage>
        <taxon>Eukaryota</taxon>
        <taxon>Fungi</taxon>
        <taxon>Dikarya</taxon>
        <taxon>Ascomycota</taxon>
        <taxon>Saccharomycotina</taxon>
        <taxon>Pichiomycetes</taxon>
        <taxon>Metschnikowiaceae</taxon>
        <taxon>Metschnikowia</taxon>
    </lineage>
</organism>
<dbReference type="PANTHER" id="PTHR22166:SF12">
    <property type="entry name" value="ENDOPLASMIC RETICULUM JUNCTION FORMATION PROTEIN LUNAPARK"/>
    <property type="match status" value="1"/>
</dbReference>
<dbReference type="InterPro" id="IPR019273">
    <property type="entry name" value="Lunapark_Znf"/>
</dbReference>
<keyword evidence="1" id="KW-0812">Transmembrane</keyword>
<dbReference type="GO" id="GO:0071788">
    <property type="term" value="P:endoplasmic reticulum tubular network maintenance"/>
    <property type="evidence" value="ECO:0007669"/>
    <property type="project" value="UniProtKB-UniRule"/>
</dbReference>
<name>A0A4P6XE76_9ASCO</name>
<reference evidence="5" key="1">
    <citation type="submission" date="2019-03" db="EMBL/GenBank/DDBJ databases">
        <title>Snf2 controls pulcherriminic acid biosynthesis and connects pigmentation and antifungal activity of the yeast Metschnikowia pulcherrima.</title>
        <authorList>
            <person name="Gore-Lloyd D."/>
            <person name="Sumann I."/>
            <person name="Brachmann A.O."/>
            <person name="Schneeberger K."/>
            <person name="Ortiz-Merino R.A."/>
            <person name="Moreno-Beltran M."/>
            <person name="Schlaefli M."/>
            <person name="Kirner P."/>
            <person name="Santos Kron A."/>
            <person name="Wolfe K.H."/>
            <person name="Piel J."/>
            <person name="Ahrens C.H."/>
            <person name="Henk D."/>
            <person name="Freimoser F.M."/>
        </authorList>
    </citation>
    <scope>NUCLEOTIDE SEQUENCE [LARGE SCALE GENOMIC DNA]</scope>
    <source>
        <strain evidence="5">APC 1.2</strain>
    </source>
</reference>